<proteinExistence type="inferred from homology"/>
<keyword evidence="2" id="KW-0560">Oxidoreductase</keyword>
<organism evidence="3 4">
    <name type="scientific">Pseudomonas fluorescens</name>
    <dbReference type="NCBI Taxonomy" id="294"/>
    <lineage>
        <taxon>Bacteria</taxon>
        <taxon>Pseudomonadati</taxon>
        <taxon>Pseudomonadota</taxon>
        <taxon>Gammaproteobacteria</taxon>
        <taxon>Pseudomonadales</taxon>
        <taxon>Pseudomonadaceae</taxon>
        <taxon>Pseudomonas</taxon>
    </lineage>
</organism>
<dbReference type="RefSeq" id="WP_078738044.1">
    <property type="nucleotide sequence ID" value="NZ_MSDF01000001.1"/>
</dbReference>
<evidence type="ECO:0000256" key="1">
    <source>
        <dbReference type="ARBA" id="ARBA00006484"/>
    </source>
</evidence>
<name>A0A1T2Z8E6_PSEFL</name>
<dbReference type="InterPro" id="IPR002347">
    <property type="entry name" value="SDR_fam"/>
</dbReference>
<comment type="caution">
    <text evidence="3">The sequence shown here is derived from an EMBL/GenBank/DDBJ whole genome shotgun (WGS) entry which is preliminary data.</text>
</comment>
<dbReference type="GO" id="GO:0016614">
    <property type="term" value="F:oxidoreductase activity, acting on CH-OH group of donors"/>
    <property type="evidence" value="ECO:0007669"/>
    <property type="project" value="UniProtKB-ARBA"/>
</dbReference>
<sequence>MTNLKGKVALITGSGRGLGKAIAERYAQLGADIVVNYAGSEKAAMDTVKRIEEIGARAVAIKADVSKQREIDRLFDMALEYYGRLDIVVANAGIELVGRSATAFDEDDFDRLFAVNTKGAILTMQRAARDISDGGRIIYVGSSTTAFPMPGHALYGSSKMAPRFFVEVLAKEIGVRGVTVNSILPTATEGAGVSTNGAREEVKNFISSSNPMGRMGSLDDTANAAEYLAGELASYISGQHLLISGGAPA</sequence>
<accession>A0A1T2Z8E6</accession>
<dbReference type="Pfam" id="PF13561">
    <property type="entry name" value="adh_short_C2"/>
    <property type="match status" value="1"/>
</dbReference>
<dbReference type="AlphaFoldDB" id="A0A1T2Z8E6"/>
<comment type="similarity">
    <text evidence="1">Belongs to the short-chain dehydrogenases/reductases (SDR) family.</text>
</comment>
<dbReference type="SUPFAM" id="SSF51735">
    <property type="entry name" value="NAD(P)-binding Rossmann-fold domains"/>
    <property type="match status" value="1"/>
</dbReference>
<dbReference type="Gene3D" id="3.40.50.720">
    <property type="entry name" value="NAD(P)-binding Rossmann-like Domain"/>
    <property type="match status" value="1"/>
</dbReference>
<dbReference type="PANTHER" id="PTHR48107">
    <property type="entry name" value="NADPH-DEPENDENT ALDEHYDE REDUCTASE-LIKE PROTEIN, CHLOROPLASTIC-RELATED"/>
    <property type="match status" value="1"/>
</dbReference>
<protein>
    <submittedName>
        <fullName evidence="3">Short-chain dehydrogenase</fullName>
    </submittedName>
</protein>
<dbReference type="FunFam" id="3.40.50.720:FF:000084">
    <property type="entry name" value="Short-chain dehydrogenase reductase"/>
    <property type="match status" value="1"/>
</dbReference>
<dbReference type="OrthoDB" id="9787298at2"/>
<gene>
    <name evidence="3" type="ORF">BFW87_00425</name>
</gene>
<evidence type="ECO:0000256" key="2">
    <source>
        <dbReference type="ARBA" id="ARBA00023002"/>
    </source>
</evidence>
<dbReference type="Proteomes" id="UP000190965">
    <property type="component" value="Unassembled WGS sequence"/>
</dbReference>
<dbReference type="PRINTS" id="PR00080">
    <property type="entry name" value="SDRFAMILY"/>
</dbReference>
<evidence type="ECO:0000313" key="4">
    <source>
        <dbReference type="Proteomes" id="UP000190965"/>
    </source>
</evidence>
<dbReference type="PRINTS" id="PR00081">
    <property type="entry name" value="GDHRDH"/>
</dbReference>
<dbReference type="EMBL" id="MSDF01000001">
    <property type="protein sequence ID" value="OPB00913.1"/>
    <property type="molecule type" value="Genomic_DNA"/>
</dbReference>
<evidence type="ECO:0000313" key="3">
    <source>
        <dbReference type="EMBL" id="OPB00913.1"/>
    </source>
</evidence>
<dbReference type="InterPro" id="IPR036291">
    <property type="entry name" value="NAD(P)-bd_dom_sf"/>
</dbReference>
<reference evidence="3 4" key="1">
    <citation type="submission" date="2016-12" db="EMBL/GenBank/DDBJ databases">
        <title>Draft genome sequences of seven strains of Pseudomonas fluorescens that produce 4-formylaminooxyvinylglycine.</title>
        <authorList>
            <person name="Okrent R.A."/>
            <person name="Manning V.A."/>
            <person name="Trippe K.M."/>
        </authorList>
    </citation>
    <scope>NUCLEOTIDE SEQUENCE [LARGE SCALE GENOMIC DNA]</scope>
    <source>
        <strain evidence="3 4">P5A</strain>
    </source>
</reference>
<dbReference type="PANTHER" id="PTHR48107:SF7">
    <property type="entry name" value="RE15974P"/>
    <property type="match status" value="1"/>
</dbReference>